<keyword evidence="6 7" id="KW-0472">Membrane</keyword>
<keyword evidence="5 7" id="KW-1133">Transmembrane helix</keyword>
<dbReference type="InterPro" id="IPR002781">
    <property type="entry name" value="TM_pro_TauE-like"/>
</dbReference>
<protein>
    <submittedName>
        <fullName evidence="8">Putative membrane transporter protein YfcA</fullName>
    </submittedName>
</protein>
<keyword evidence="4 7" id="KW-0812">Transmembrane</keyword>
<organism evidence="8">
    <name type="scientific">bioreactor metagenome</name>
    <dbReference type="NCBI Taxonomy" id="1076179"/>
    <lineage>
        <taxon>unclassified sequences</taxon>
        <taxon>metagenomes</taxon>
        <taxon>ecological metagenomes</taxon>
    </lineage>
</organism>
<feature type="transmembrane region" description="Helical" evidence="7">
    <location>
        <begin position="111"/>
        <end position="129"/>
    </location>
</feature>
<feature type="transmembrane region" description="Helical" evidence="7">
    <location>
        <begin position="16"/>
        <end position="49"/>
    </location>
</feature>
<evidence type="ECO:0000256" key="1">
    <source>
        <dbReference type="ARBA" id="ARBA00004651"/>
    </source>
</evidence>
<keyword evidence="2" id="KW-0813">Transport</keyword>
<evidence type="ECO:0000256" key="4">
    <source>
        <dbReference type="ARBA" id="ARBA00022692"/>
    </source>
</evidence>
<dbReference type="GO" id="GO:0005886">
    <property type="term" value="C:plasma membrane"/>
    <property type="evidence" value="ECO:0007669"/>
    <property type="project" value="UniProtKB-SubCell"/>
</dbReference>
<sequence length="134" mass="14407">MGEDDHSHFLSRKAAIFLSLLIGFLVGGYDGMFGPGAGTFAIFAFSSIMKYDLKTASGNAKIVNLASNYASLLTFALAGTVYYQIAIPAGICNIIGNYIGSAYALKKGGKFIRPMMIVVFIFLLAKIAFDLFTH</sequence>
<dbReference type="PANTHER" id="PTHR30269">
    <property type="entry name" value="TRANSMEMBRANE PROTEIN YFCA"/>
    <property type="match status" value="1"/>
</dbReference>
<evidence type="ECO:0000313" key="8">
    <source>
        <dbReference type="EMBL" id="MPM91627.1"/>
    </source>
</evidence>
<feature type="transmembrane region" description="Helical" evidence="7">
    <location>
        <begin position="69"/>
        <end position="99"/>
    </location>
</feature>
<comment type="caution">
    <text evidence="8">The sequence shown here is derived from an EMBL/GenBank/DDBJ whole genome shotgun (WGS) entry which is preliminary data.</text>
</comment>
<keyword evidence="3" id="KW-1003">Cell membrane</keyword>
<evidence type="ECO:0000256" key="2">
    <source>
        <dbReference type="ARBA" id="ARBA00022448"/>
    </source>
</evidence>
<dbReference type="Pfam" id="PF01925">
    <property type="entry name" value="TauE"/>
    <property type="match status" value="1"/>
</dbReference>
<proteinExistence type="predicted"/>
<dbReference type="EMBL" id="VSSQ01038661">
    <property type="protein sequence ID" value="MPM91627.1"/>
    <property type="molecule type" value="Genomic_DNA"/>
</dbReference>
<dbReference type="InterPro" id="IPR052017">
    <property type="entry name" value="TSUP"/>
</dbReference>
<evidence type="ECO:0000256" key="7">
    <source>
        <dbReference type="SAM" id="Phobius"/>
    </source>
</evidence>
<evidence type="ECO:0000256" key="3">
    <source>
        <dbReference type="ARBA" id="ARBA00022475"/>
    </source>
</evidence>
<dbReference type="PANTHER" id="PTHR30269:SF0">
    <property type="entry name" value="MEMBRANE TRANSPORTER PROTEIN YFCA-RELATED"/>
    <property type="match status" value="1"/>
</dbReference>
<name>A0A645DQM2_9ZZZZ</name>
<gene>
    <name evidence="8" type="primary">yfcA_26</name>
    <name evidence="8" type="ORF">SDC9_138758</name>
</gene>
<accession>A0A645DQM2</accession>
<comment type="subcellular location">
    <subcellularLocation>
        <location evidence="1">Cell membrane</location>
        <topology evidence="1">Multi-pass membrane protein</topology>
    </subcellularLocation>
</comment>
<reference evidence="8" key="1">
    <citation type="submission" date="2019-08" db="EMBL/GenBank/DDBJ databases">
        <authorList>
            <person name="Kucharzyk K."/>
            <person name="Murdoch R.W."/>
            <person name="Higgins S."/>
            <person name="Loffler F."/>
        </authorList>
    </citation>
    <scope>NUCLEOTIDE SEQUENCE</scope>
</reference>
<evidence type="ECO:0000256" key="6">
    <source>
        <dbReference type="ARBA" id="ARBA00023136"/>
    </source>
</evidence>
<dbReference type="AlphaFoldDB" id="A0A645DQM2"/>
<evidence type="ECO:0000256" key="5">
    <source>
        <dbReference type="ARBA" id="ARBA00022989"/>
    </source>
</evidence>